<dbReference type="PANTHER" id="PTHR33877">
    <property type="entry name" value="SLL1193 PROTEIN"/>
    <property type="match status" value="1"/>
</dbReference>
<dbReference type="InterPro" id="IPR029471">
    <property type="entry name" value="HNH_5"/>
</dbReference>
<evidence type="ECO:0000259" key="1">
    <source>
        <dbReference type="SMART" id="SM00507"/>
    </source>
</evidence>
<organism evidence="2 3">
    <name type="scientific">Thiohalorhabdus methylotrophus</name>
    <dbReference type="NCBI Taxonomy" id="3242694"/>
    <lineage>
        <taxon>Bacteria</taxon>
        <taxon>Pseudomonadati</taxon>
        <taxon>Pseudomonadota</taxon>
        <taxon>Gammaproteobacteria</taxon>
        <taxon>Thiohalorhabdales</taxon>
        <taxon>Thiohalorhabdaceae</taxon>
        <taxon>Thiohalorhabdus</taxon>
    </lineage>
</organism>
<dbReference type="EMBL" id="JBGUAW010000005">
    <property type="protein sequence ID" value="MFA9460753.1"/>
    <property type="molecule type" value="Genomic_DNA"/>
</dbReference>
<evidence type="ECO:0000313" key="3">
    <source>
        <dbReference type="Proteomes" id="UP001575181"/>
    </source>
</evidence>
<keyword evidence="3" id="KW-1185">Reference proteome</keyword>
<keyword evidence="2" id="KW-0255">Endonuclease</keyword>
<comment type="caution">
    <text evidence="2">The sequence shown here is derived from an EMBL/GenBank/DDBJ whole genome shotgun (WGS) entry which is preliminary data.</text>
</comment>
<keyword evidence="2" id="KW-0378">Hydrolase</keyword>
<feature type="domain" description="HNH nuclease" evidence="1">
    <location>
        <begin position="45"/>
        <end position="98"/>
    </location>
</feature>
<dbReference type="InterPro" id="IPR052892">
    <property type="entry name" value="NA-targeting_endonuclease"/>
</dbReference>
<dbReference type="GO" id="GO:0004519">
    <property type="term" value="F:endonuclease activity"/>
    <property type="evidence" value="ECO:0007669"/>
    <property type="project" value="UniProtKB-KW"/>
</dbReference>
<dbReference type="CDD" id="cd00085">
    <property type="entry name" value="HNHc"/>
    <property type="match status" value="1"/>
</dbReference>
<name>A0ABV4TTW0_9GAMM</name>
<proteinExistence type="predicted"/>
<dbReference type="PANTHER" id="PTHR33877:SF2">
    <property type="entry name" value="OS07G0170200 PROTEIN"/>
    <property type="match status" value="1"/>
</dbReference>
<dbReference type="Pfam" id="PF14279">
    <property type="entry name" value="HNH_5"/>
    <property type="match status" value="1"/>
</dbReference>
<dbReference type="InterPro" id="IPR003615">
    <property type="entry name" value="HNH_nuc"/>
</dbReference>
<keyword evidence="2" id="KW-0540">Nuclease</keyword>
<evidence type="ECO:0000313" key="2">
    <source>
        <dbReference type="EMBL" id="MFA9460753.1"/>
    </source>
</evidence>
<accession>A0ABV4TTW0</accession>
<protein>
    <submittedName>
        <fullName evidence="2">HNH endonuclease</fullName>
    </submittedName>
</protein>
<dbReference type="Proteomes" id="UP001575181">
    <property type="component" value="Unassembled WGS sequence"/>
</dbReference>
<gene>
    <name evidence="2" type="ORF">ACERLL_07940</name>
</gene>
<sequence>MGDIVYRVRGGVSRETGERSMVEVPSIAVVAEARHPGDRVPLPRRENRELYQRDEWTCLYCGGRFDRRELSRDHIHPLSLGGLDRWENVATACRRCNRLKGGRTPEEARMPLLAVPYAPVHAEWMVLTGRNIRGDQMEILRAHLPRTSPLRFDIPRIA</sequence>
<dbReference type="SMART" id="SM00507">
    <property type="entry name" value="HNHc"/>
    <property type="match status" value="1"/>
</dbReference>
<dbReference type="Gene3D" id="1.10.30.50">
    <property type="match status" value="1"/>
</dbReference>
<reference evidence="2 3" key="1">
    <citation type="submission" date="2024-08" db="EMBL/GenBank/DDBJ databases">
        <title>Whole-genome sequencing of halo(alkali)philic microorganisms from hypersaline lakes.</title>
        <authorList>
            <person name="Sorokin D.Y."/>
            <person name="Merkel A.Y."/>
            <person name="Messina E."/>
            <person name="Yakimov M."/>
        </authorList>
    </citation>
    <scope>NUCLEOTIDE SEQUENCE [LARGE SCALE GENOMIC DNA]</scope>
    <source>
        <strain evidence="2 3">Cl-TMA</strain>
    </source>
</reference>